<keyword evidence="3" id="KW-1185">Reference proteome</keyword>
<feature type="compositionally biased region" description="Low complexity" evidence="1">
    <location>
        <begin position="442"/>
        <end position="460"/>
    </location>
</feature>
<name>A0ABV3DJK6_9ACTN</name>
<dbReference type="RefSeq" id="WP_358356080.1">
    <property type="nucleotide sequence ID" value="NZ_JBEZFP010000053.1"/>
</dbReference>
<evidence type="ECO:0000313" key="2">
    <source>
        <dbReference type="EMBL" id="MEU8135935.1"/>
    </source>
</evidence>
<dbReference type="EMBL" id="JBEZFP010000053">
    <property type="protein sequence ID" value="MEU8135935.1"/>
    <property type="molecule type" value="Genomic_DNA"/>
</dbReference>
<dbReference type="Proteomes" id="UP001551482">
    <property type="component" value="Unassembled WGS sequence"/>
</dbReference>
<comment type="caution">
    <text evidence="2">The sequence shown here is derived from an EMBL/GenBank/DDBJ whole genome shotgun (WGS) entry which is preliminary data.</text>
</comment>
<gene>
    <name evidence="2" type="ORF">AB0C36_20760</name>
</gene>
<evidence type="ECO:0000313" key="3">
    <source>
        <dbReference type="Proteomes" id="UP001551482"/>
    </source>
</evidence>
<sequence>MTAADHPLLRHAARETIGALTERLGLAPHPDPGPPATADPHDVITLLRSGRGKDPRYVLDGVAVVDWDLIVSEHRRAPLPDAIGAGLVARADCPPSAALRLVVAHSTSRRGLGTATLAAALRRGAVTPRQVMFEATPGWSALRVLEKYATAYGEWLRPIRQVLDDAAALLPGDDIAAWWWLLAQGPAFRGTFPELCAAAIAAGHEEKRPRGSGQFLPGPSADAGRAARRHASAPEFPPGAVHRDLANPSGLLSRARGDVAAKLIAAMPMPLISTFLETPALPAKVVVPALRRAPQLTAQLVRQAARSPDTLRALLALRDPEVNSALLTEVPDRPELASAVFRATRRDGTRPVPLTPAARWEVQNATGTGSDAGANRHAAAVHGHYPQLIRATFEQFGTHLGTAMTLRGLLGLWECQAAGELVAEVLDADADEGDDAADAEHPAPGGPRAAGPGAKGPRPGTRGGGHGRKADNDRPVVLDKAAAALARTARTSTDGYAVLRADVERHERPEALVAAIRRDPGLAARPLPDAFWPVAADEHAREPLPEPALRELAARDACPDTLALDACRLFPDLAHQLGGRSRAYALTAARHPLHLQPSAWQTPRNAWYLTALAEGALTPAEFVDLTGPAHTMFEALGDVRAVLPETHETALGHVRRLLLDALRDDAEAWAVAVHLFPDFVGNLPELLATVKAVTA</sequence>
<feature type="region of interest" description="Disordered" evidence="1">
    <location>
        <begin position="431"/>
        <end position="476"/>
    </location>
</feature>
<organism evidence="2 3">
    <name type="scientific">Streptodolium elevatio</name>
    <dbReference type="NCBI Taxonomy" id="3157996"/>
    <lineage>
        <taxon>Bacteria</taxon>
        <taxon>Bacillati</taxon>
        <taxon>Actinomycetota</taxon>
        <taxon>Actinomycetes</taxon>
        <taxon>Kitasatosporales</taxon>
        <taxon>Streptomycetaceae</taxon>
        <taxon>Streptodolium</taxon>
    </lineage>
</organism>
<proteinExistence type="predicted"/>
<accession>A0ABV3DJK6</accession>
<protein>
    <submittedName>
        <fullName evidence="2">Uncharacterized protein</fullName>
    </submittedName>
</protein>
<evidence type="ECO:0000256" key="1">
    <source>
        <dbReference type="SAM" id="MobiDB-lite"/>
    </source>
</evidence>
<feature type="region of interest" description="Disordered" evidence="1">
    <location>
        <begin position="207"/>
        <end position="240"/>
    </location>
</feature>
<reference evidence="2 3" key="1">
    <citation type="submission" date="2024-06" db="EMBL/GenBank/DDBJ databases">
        <title>The Natural Products Discovery Center: Release of the First 8490 Sequenced Strains for Exploring Actinobacteria Biosynthetic Diversity.</title>
        <authorList>
            <person name="Kalkreuter E."/>
            <person name="Kautsar S.A."/>
            <person name="Yang D."/>
            <person name="Bader C.D."/>
            <person name="Teijaro C.N."/>
            <person name="Fluegel L."/>
            <person name="Davis C.M."/>
            <person name="Simpson J.R."/>
            <person name="Lauterbach L."/>
            <person name="Steele A.D."/>
            <person name="Gui C."/>
            <person name="Meng S."/>
            <person name="Li G."/>
            <person name="Viehrig K."/>
            <person name="Ye F."/>
            <person name="Su P."/>
            <person name="Kiefer A.F."/>
            <person name="Nichols A."/>
            <person name="Cepeda A.J."/>
            <person name="Yan W."/>
            <person name="Fan B."/>
            <person name="Jiang Y."/>
            <person name="Adhikari A."/>
            <person name="Zheng C.-J."/>
            <person name="Schuster L."/>
            <person name="Cowan T.M."/>
            <person name="Smanski M.J."/>
            <person name="Chevrette M.G."/>
            <person name="De Carvalho L.P.S."/>
            <person name="Shen B."/>
        </authorList>
    </citation>
    <scope>NUCLEOTIDE SEQUENCE [LARGE SCALE GENOMIC DNA]</scope>
    <source>
        <strain evidence="2 3">NPDC048946</strain>
    </source>
</reference>